<dbReference type="InterPro" id="IPR007899">
    <property type="entry name" value="CHAD_dom"/>
</dbReference>
<dbReference type="Proteomes" id="UP000320876">
    <property type="component" value="Unassembled WGS sequence"/>
</dbReference>
<dbReference type="AlphaFoldDB" id="A0A542DNX9"/>
<dbReference type="EMBL" id="VFML01000001">
    <property type="protein sequence ID" value="TQJ04813.1"/>
    <property type="molecule type" value="Genomic_DNA"/>
</dbReference>
<gene>
    <name evidence="3" type="ORF">FB471_4622</name>
</gene>
<dbReference type="OrthoDB" id="9777271at2"/>
<dbReference type="PROSITE" id="PS51708">
    <property type="entry name" value="CHAD"/>
    <property type="match status" value="1"/>
</dbReference>
<dbReference type="Pfam" id="PF05235">
    <property type="entry name" value="CHAD"/>
    <property type="match status" value="1"/>
</dbReference>
<feature type="domain" description="CHAD" evidence="2">
    <location>
        <begin position="29"/>
        <end position="312"/>
    </location>
</feature>
<sequence>MSTDSTPEAPAVTPAGLGLPDQPLTAGPQDPPAAHVRAKVDAQLRALLRYEPGTRSGADPEDLHQMRVAVRRMRSVLKLSGELLGPDAERVRVELGWLGGALGEVRDHDVLIEHLHEVVRDFEEQDQPAAAELIAVFTGQRGRSKGKLTRALNSKRYRQLRLDTAALATGSAAGQEAARAEDTAKEKGAALVGTLRKPYRRFRKAVRALPADPPDDELHELRIHCKRLRYAAELARPAAGKKGTKRIKTLVGATKELQTVLGEHQDAVVAAERVRALVDEHEGGVAFVAGRIVERELARRAEARQAWRGIVKDIDSAARALL</sequence>
<dbReference type="PANTHER" id="PTHR39339">
    <property type="entry name" value="SLR1444 PROTEIN"/>
    <property type="match status" value="1"/>
</dbReference>
<keyword evidence="4" id="KW-1185">Reference proteome</keyword>
<evidence type="ECO:0000313" key="3">
    <source>
        <dbReference type="EMBL" id="TQJ04813.1"/>
    </source>
</evidence>
<dbReference type="PANTHER" id="PTHR39339:SF1">
    <property type="entry name" value="CHAD DOMAIN-CONTAINING PROTEIN"/>
    <property type="match status" value="1"/>
</dbReference>
<evidence type="ECO:0000259" key="2">
    <source>
        <dbReference type="PROSITE" id="PS51708"/>
    </source>
</evidence>
<proteinExistence type="predicted"/>
<accession>A0A542DNX9</accession>
<dbReference type="RefSeq" id="WP_142000447.1">
    <property type="nucleotide sequence ID" value="NZ_VFML01000001.1"/>
</dbReference>
<reference evidence="3 4" key="1">
    <citation type="submission" date="2019-06" db="EMBL/GenBank/DDBJ databases">
        <title>Sequencing the genomes of 1000 actinobacteria strains.</title>
        <authorList>
            <person name="Klenk H.-P."/>
        </authorList>
    </citation>
    <scope>NUCLEOTIDE SEQUENCE [LARGE SCALE GENOMIC DNA]</scope>
    <source>
        <strain evidence="3 4">DSM 45679</strain>
    </source>
</reference>
<dbReference type="InterPro" id="IPR038186">
    <property type="entry name" value="CHAD_dom_sf"/>
</dbReference>
<name>A0A542DNX9_AMYCI</name>
<protein>
    <submittedName>
        <fullName evidence="3">CHAD domain-containing protein</fullName>
    </submittedName>
</protein>
<evidence type="ECO:0000256" key="1">
    <source>
        <dbReference type="SAM" id="MobiDB-lite"/>
    </source>
</evidence>
<comment type="caution">
    <text evidence="3">The sequence shown here is derived from an EMBL/GenBank/DDBJ whole genome shotgun (WGS) entry which is preliminary data.</text>
</comment>
<dbReference type="Gene3D" id="1.40.20.10">
    <property type="entry name" value="CHAD domain"/>
    <property type="match status" value="1"/>
</dbReference>
<organism evidence="3 4">
    <name type="scientific">Amycolatopsis cihanbeyliensis</name>
    <dbReference type="NCBI Taxonomy" id="1128664"/>
    <lineage>
        <taxon>Bacteria</taxon>
        <taxon>Bacillati</taxon>
        <taxon>Actinomycetota</taxon>
        <taxon>Actinomycetes</taxon>
        <taxon>Pseudonocardiales</taxon>
        <taxon>Pseudonocardiaceae</taxon>
        <taxon>Amycolatopsis</taxon>
    </lineage>
</organism>
<dbReference type="SMART" id="SM00880">
    <property type="entry name" value="CHAD"/>
    <property type="match status" value="1"/>
</dbReference>
<evidence type="ECO:0000313" key="4">
    <source>
        <dbReference type="Proteomes" id="UP000320876"/>
    </source>
</evidence>
<feature type="region of interest" description="Disordered" evidence="1">
    <location>
        <begin position="1"/>
        <end position="33"/>
    </location>
</feature>